<dbReference type="Gene3D" id="3.30.70.260">
    <property type="match status" value="1"/>
</dbReference>
<dbReference type="Proteomes" id="UP001497512">
    <property type="component" value="Chromosome 17"/>
</dbReference>
<dbReference type="PANTHER" id="PTHR31096">
    <property type="entry name" value="ACT DOMAIN-CONTAINING PROTEIN ACR4-RELATED"/>
    <property type="match status" value="1"/>
</dbReference>
<protein>
    <recommendedName>
        <fullName evidence="2">ACT domain-containing protein</fullName>
    </recommendedName>
</protein>
<dbReference type="EMBL" id="OZ019909">
    <property type="protein sequence ID" value="CAK9209584.1"/>
    <property type="molecule type" value="Genomic_DNA"/>
</dbReference>
<dbReference type="InterPro" id="IPR040217">
    <property type="entry name" value="ACR1-12"/>
</dbReference>
<keyword evidence="4" id="KW-1185">Reference proteome</keyword>
<reference evidence="3" key="1">
    <citation type="submission" date="2024-02" db="EMBL/GenBank/DDBJ databases">
        <authorList>
            <consortium name="ELIXIR-Norway"/>
            <consortium name="Elixir Norway"/>
        </authorList>
    </citation>
    <scope>NUCLEOTIDE SEQUENCE</scope>
</reference>
<proteinExistence type="predicted"/>
<gene>
    <name evidence="3" type="ORF">CSSPTR1EN2_LOCUS9873</name>
</gene>
<evidence type="ECO:0000313" key="3">
    <source>
        <dbReference type="EMBL" id="CAK9209584.1"/>
    </source>
</evidence>
<feature type="domain" description="ACT" evidence="2">
    <location>
        <begin position="346"/>
        <end position="422"/>
    </location>
</feature>
<feature type="domain" description="ACT" evidence="2">
    <location>
        <begin position="37"/>
        <end position="120"/>
    </location>
</feature>
<evidence type="ECO:0000259" key="2">
    <source>
        <dbReference type="PROSITE" id="PS51671"/>
    </source>
</evidence>
<dbReference type="CDD" id="cd04897">
    <property type="entry name" value="ACT_ACR_3"/>
    <property type="match status" value="1"/>
</dbReference>
<dbReference type="InterPro" id="IPR002912">
    <property type="entry name" value="ACT_dom"/>
</dbReference>
<organism evidence="3 4">
    <name type="scientific">Sphagnum troendelagicum</name>
    <dbReference type="NCBI Taxonomy" id="128251"/>
    <lineage>
        <taxon>Eukaryota</taxon>
        <taxon>Viridiplantae</taxon>
        <taxon>Streptophyta</taxon>
        <taxon>Embryophyta</taxon>
        <taxon>Bryophyta</taxon>
        <taxon>Sphagnophytina</taxon>
        <taxon>Sphagnopsida</taxon>
        <taxon>Sphagnales</taxon>
        <taxon>Sphagnaceae</taxon>
        <taxon>Sphagnum</taxon>
    </lineage>
</organism>
<feature type="domain" description="ACT" evidence="2">
    <location>
        <begin position="133"/>
        <end position="212"/>
    </location>
</feature>
<name>A0ABP0U0T5_9BRYO</name>
<dbReference type="InterPro" id="IPR045865">
    <property type="entry name" value="ACT-like_dom_sf"/>
</dbReference>
<evidence type="ECO:0000256" key="1">
    <source>
        <dbReference type="ARBA" id="ARBA00022737"/>
    </source>
</evidence>
<keyword evidence="1" id="KW-0677">Repeat</keyword>
<dbReference type="SUPFAM" id="SSF55021">
    <property type="entry name" value="ACT-like"/>
    <property type="match status" value="3"/>
</dbReference>
<evidence type="ECO:0000313" key="4">
    <source>
        <dbReference type="Proteomes" id="UP001497512"/>
    </source>
</evidence>
<accession>A0ABP0U0T5</accession>
<dbReference type="Pfam" id="PF01842">
    <property type="entry name" value="ACT"/>
    <property type="match status" value="3"/>
</dbReference>
<dbReference type="PROSITE" id="PS51671">
    <property type="entry name" value="ACT"/>
    <property type="match status" value="3"/>
</dbReference>
<sequence>MEARSWPYFDPDYETNGMRISPPRVVVDNEAYDDATLVKVDSGNRHGILLEVVQLLTDLDLTVTKAYISSDGRWFMIVFHVTDRKGGKIHDDETINHITQTLGTKKRKELSALDLQKCPGRSVGVESIAEHTAIELTGTDRPGLLSEVSAVLTNMQCNVNAAEVWTHNSRVACVVYITDGESGGPVTDEKKLNSMKELLSNVMGSDGERRGAKTDFAPGITHTERRLHQMMFADRDYEGGDQTPQFSSLDDKSKPIISVQKTNERGYVLVNIQCRDQPKLLFDTVCALTDMQFVVFHATISCSAFDAVQEYYIRHVDGCPLDADGELRIKKCLEAAIERRSSEGLRLELCTSDRVGLLSDVTRIFRENGLSVTRADVSTQGDKAVNVFYVTDASGNAVDMKIVEAIRHEIGQTVLEVKEAPSFFRSPPREPEGRTKLLTGLLKSSERFFYGLTSLGWRSTPIA</sequence>
<dbReference type="CDD" id="cd04926">
    <property type="entry name" value="ACT_ACR_4"/>
    <property type="match status" value="1"/>
</dbReference>
<dbReference type="PANTHER" id="PTHR31096:SF22">
    <property type="entry name" value="ACT DOMAIN-CONTAINING PROTEIN ACR4"/>
    <property type="match status" value="1"/>
</dbReference>